<sequence length="130" mass="14416">MGEVAARFGVAVSTLHWWEKQGLLAPARRAGRRVYGDADLRRIALIQLMQGTAMMSLPEIAVLLASSTADRDWRTAVGDRLATCDEQLARLTSARAHLAHMLTCPSDHPVDECTYLAEEIHAYLEAMPER</sequence>
<gene>
    <name evidence="3" type="ORF">GCM10009802_07750</name>
</gene>
<proteinExistence type="predicted"/>
<dbReference type="PANTHER" id="PTHR30204">
    <property type="entry name" value="REDOX-CYCLING DRUG-SENSING TRANSCRIPTIONAL ACTIVATOR SOXR"/>
    <property type="match status" value="1"/>
</dbReference>
<evidence type="ECO:0000313" key="4">
    <source>
        <dbReference type="Proteomes" id="UP001500443"/>
    </source>
</evidence>
<dbReference type="Proteomes" id="UP001500443">
    <property type="component" value="Unassembled WGS sequence"/>
</dbReference>
<comment type="caution">
    <text evidence="3">The sequence shown here is derived from an EMBL/GenBank/DDBJ whole genome shotgun (WGS) entry which is preliminary data.</text>
</comment>
<dbReference type="InterPro" id="IPR047057">
    <property type="entry name" value="MerR_fam"/>
</dbReference>
<feature type="domain" description="HTH merR-type" evidence="2">
    <location>
        <begin position="1"/>
        <end position="66"/>
    </location>
</feature>
<dbReference type="PANTHER" id="PTHR30204:SF97">
    <property type="entry name" value="MERR FAMILY REGULATORY PROTEIN"/>
    <property type="match status" value="1"/>
</dbReference>
<dbReference type="PROSITE" id="PS50937">
    <property type="entry name" value="HTH_MERR_2"/>
    <property type="match status" value="1"/>
</dbReference>
<reference evidence="4" key="1">
    <citation type="journal article" date="2019" name="Int. J. Syst. Evol. Microbiol.">
        <title>The Global Catalogue of Microorganisms (GCM) 10K type strain sequencing project: providing services to taxonomists for standard genome sequencing and annotation.</title>
        <authorList>
            <consortium name="The Broad Institute Genomics Platform"/>
            <consortium name="The Broad Institute Genome Sequencing Center for Infectious Disease"/>
            <person name="Wu L."/>
            <person name="Ma J."/>
        </authorList>
    </citation>
    <scope>NUCLEOTIDE SEQUENCE [LARGE SCALE GENOMIC DNA]</scope>
    <source>
        <strain evidence="4">JCM 15481</strain>
    </source>
</reference>
<dbReference type="Pfam" id="PF13411">
    <property type="entry name" value="MerR_1"/>
    <property type="match status" value="1"/>
</dbReference>
<dbReference type="SMART" id="SM00422">
    <property type="entry name" value="HTH_MERR"/>
    <property type="match status" value="1"/>
</dbReference>
<dbReference type="EMBL" id="BAAAPF010000009">
    <property type="protein sequence ID" value="GAA2110531.1"/>
    <property type="molecule type" value="Genomic_DNA"/>
</dbReference>
<dbReference type="InterPro" id="IPR000551">
    <property type="entry name" value="MerR-type_HTH_dom"/>
</dbReference>
<dbReference type="InterPro" id="IPR009061">
    <property type="entry name" value="DNA-bd_dom_put_sf"/>
</dbReference>
<keyword evidence="4" id="KW-1185">Reference proteome</keyword>
<dbReference type="Gene3D" id="1.10.1660.10">
    <property type="match status" value="1"/>
</dbReference>
<protein>
    <recommendedName>
        <fullName evidence="2">HTH merR-type domain-containing protein</fullName>
    </recommendedName>
</protein>
<evidence type="ECO:0000259" key="2">
    <source>
        <dbReference type="PROSITE" id="PS50937"/>
    </source>
</evidence>
<name>A0ABP5J4R1_9ACTN</name>
<keyword evidence="1" id="KW-0238">DNA-binding</keyword>
<evidence type="ECO:0000256" key="1">
    <source>
        <dbReference type="ARBA" id="ARBA00023125"/>
    </source>
</evidence>
<organism evidence="3 4">
    <name type="scientific">Streptomyces synnematoformans</name>
    <dbReference type="NCBI Taxonomy" id="415721"/>
    <lineage>
        <taxon>Bacteria</taxon>
        <taxon>Bacillati</taxon>
        <taxon>Actinomycetota</taxon>
        <taxon>Actinomycetes</taxon>
        <taxon>Kitasatosporales</taxon>
        <taxon>Streptomycetaceae</taxon>
        <taxon>Streptomyces</taxon>
    </lineage>
</organism>
<accession>A0ABP5J4R1</accession>
<evidence type="ECO:0000313" key="3">
    <source>
        <dbReference type="EMBL" id="GAA2110531.1"/>
    </source>
</evidence>
<dbReference type="SUPFAM" id="SSF46955">
    <property type="entry name" value="Putative DNA-binding domain"/>
    <property type="match status" value="1"/>
</dbReference>